<dbReference type="AlphaFoldDB" id="G7H6J1"/>
<dbReference type="Proteomes" id="UP000035088">
    <property type="component" value="Unassembled WGS sequence"/>
</dbReference>
<reference evidence="1 2" key="1">
    <citation type="submission" date="2011-11" db="EMBL/GenBank/DDBJ databases">
        <title>Whole genome shotgun sequence of Gordonia araii NBRC 100433.</title>
        <authorList>
            <person name="Yoshida Y."/>
            <person name="Hosoyama A."/>
            <person name="Tsuchikane K."/>
            <person name="Katsumata H."/>
            <person name="Yamazaki S."/>
            <person name="Fujita N."/>
        </authorList>
    </citation>
    <scope>NUCLEOTIDE SEQUENCE [LARGE SCALE GENOMIC DNA]</scope>
    <source>
        <strain evidence="1 2">NBRC 100433</strain>
    </source>
</reference>
<dbReference type="OrthoDB" id="6957847at2"/>
<proteinExistence type="predicted"/>
<evidence type="ECO:0008006" key="3">
    <source>
        <dbReference type="Google" id="ProtNLM"/>
    </source>
</evidence>
<protein>
    <recommendedName>
        <fullName evidence="3">DUF600 family protein</fullName>
    </recommendedName>
</protein>
<keyword evidence="2" id="KW-1185">Reference proteome</keyword>
<evidence type="ECO:0000313" key="1">
    <source>
        <dbReference type="EMBL" id="GAB11466.1"/>
    </source>
</evidence>
<evidence type="ECO:0000313" key="2">
    <source>
        <dbReference type="Proteomes" id="UP000035088"/>
    </source>
</evidence>
<organism evidence="1 2">
    <name type="scientific">Gordonia araii NBRC 100433</name>
    <dbReference type="NCBI Taxonomy" id="1073574"/>
    <lineage>
        <taxon>Bacteria</taxon>
        <taxon>Bacillati</taxon>
        <taxon>Actinomycetota</taxon>
        <taxon>Actinomycetes</taxon>
        <taxon>Mycobacteriales</taxon>
        <taxon>Gordoniaceae</taxon>
        <taxon>Gordonia</taxon>
    </lineage>
</organism>
<dbReference type="EMBL" id="BAEE01000070">
    <property type="protein sequence ID" value="GAB11466.1"/>
    <property type="molecule type" value="Genomic_DNA"/>
</dbReference>
<dbReference type="STRING" id="1073574.GOARA_070_00050"/>
<accession>G7H6J1</accession>
<name>G7H6J1_9ACTN</name>
<gene>
    <name evidence="1" type="ORF">GOARA_070_00050</name>
</gene>
<sequence>MNSRLIVQQQAQAEVGAEVLKHFPDGADVVVIEISETYPTSLYMYYSQYADGTTESMPMDMDFDDEVFSRLREAMYQEGLGTWFSAVLRIDRSGAVDGQFDYDSEPEWDAPVDPIAYVTDQERYPRDVENQPDWLKAKLAEGLARREGRRQ</sequence>
<dbReference type="InterPro" id="IPR036170">
    <property type="entry name" value="YezG-like_sf"/>
</dbReference>
<dbReference type="SUPFAM" id="SSF160424">
    <property type="entry name" value="BH3703-like"/>
    <property type="match status" value="1"/>
</dbReference>
<comment type="caution">
    <text evidence="1">The sequence shown here is derived from an EMBL/GenBank/DDBJ whole genome shotgun (WGS) entry which is preliminary data.</text>
</comment>